<protein>
    <submittedName>
        <fullName evidence="3">EBP-alpha</fullName>
    </submittedName>
</protein>
<dbReference type="SUPFAM" id="SSF82153">
    <property type="entry name" value="FAS1 domain"/>
    <property type="match status" value="2"/>
</dbReference>
<sequence precursor="true">MQSLVVFLAVIVGAAVANPMVLSSDSQQNREISSSEYLKKIFENSPLFYFSRSDEQSQDDVIERLQALKLREAANIAQQVDLRQILRDSGLSSVTLCMPSDKAVQKWRRELPERLRPDTEALKKLVKAWIVPGRLESSQLGDNKKVQSLNGAKLRFNVYNDVKKIVTVNGARITDADRTMNSGLIHEVDKVIYPLPVGNVVETLADVEAFSTVVDLMKRAELQQELSADPITVLAPTNAAFQALPAGVLDDLKRNEQKLKNVLRYHMISDVKYSAGLSSGRQIRASQGDEISVSRDQDDQILLNKQSEQSEAPKVILRDIPTTNGVIQVVDRVVLPPQRHFVLV</sequence>
<dbReference type="EMBL" id="AB024731">
    <property type="protein sequence ID" value="BAA82956.1"/>
    <property type="molecule type" value="mRNA"/>
</dbReference>
<dbReference type="Pfam" id="PF02469">
    <property type="entry name" value="Fasciclin"/>
    <property type="match status" value="2"/>
</dbReference>
<evidence type="ECO:0000259" key="2">
    <source>
        <dbReference type="PROSITE" id="PS50213"/>
    </source>
</evidence>
<dbReference type="AlphaFoldDB" id="Q9UAG9"/>
<evidence type="ECO:0000256" key="1">
    <source>
        <dbReference type="SAM" id="SignalP"/>
    </source>
</evidence>
<dbReference type="SMART" id="SM00554">
    <property type="entry name" value="FAS1"/>
    <property type="match status" value="2"/>
</dbReference>
<feature type="chain" id="PRO_5004334285" evidence="1">
    <location>
        <begin position="18"/>
        <end position="344"/>
    </location>
</feature>
<dbReference type="GO" id="GO:0005615">
    <property type="term" value="C:extracellular space"/>
    <property type="evidence" value="ECO:0007669"/>
    <property type="project" value="TreeGrafter"/>
</dbReference>
<dbReference type="GO" id="GO:0031012">
    <property type="term" value="C:extracellular matrix"/>
    <property type="evidence" value="ECO:0007669"/>
    <property type="project" value="TreeGrafter"/>
</dbReference>
<dbReference type="InterPro" id="IPR000782">
    <property type="entry name" value="FAS1_domain"/>
</dbReference>
<dbReference type="GO" id="GO:0030198">
    <property type="term" value="P:extracellular matrix organization"/>
    <property type="evidence" value="ECO:0007669"/>
    <property type="project" value="TreeGrafter"/>
</dbReference>
<dbReference type="PANTHER" id="PTHR10900:SF124">
    <property type="entry name" value="FI05614P"/>
    <property type="match status" value="1"/>
</dbReference>
<proteinExistence type="evidence at transcript level"/>
<feature type="signal peptide" evidence="1">
    <location>
        <begin position="1"/>
        <end position="17"/>
    </location>
</feature>
<keyword evidence="1" id="KW-0732">Signal</keyword>
<dbReference type="FunFam" id="2.30.180.10:FF:000032">
    <property type="entry name" value="Fasciclin domain-containing protein, putative"/>
    <property type="match status" value="1"/>
</dbReference>
<feature type="domain" description="FAS1" evidence="2">
    <location>
        <begin position="197"/>
        <end position="334"/>
    </location>
</feature>
<accession>Q9UAG9</accession>
<dbReference type="InterPro" id="IPR050904">
    <property type="entry name" value="Adhesion/Biosynth-related"/>
</dbReference>
<dbReference type="PANTHER" id="PTHR10900">
    <property type="entry name" value="PERIOSTIN-RELATED"/>
    <property type="match status" value="1"/>
</dbReference>
<dbReference type="GO" id="GO:0007155">
    <property type="term" value="P:cell adhesion"/>
    <property type="evidence" value="ECO:0007669"/>
    <property type="project" value="TreeGrafter"/>
</dbReference>
<dbReference type="GO" id="GO:0050839">
    <property type="term" value="F:cell adhesion molecule binding"/>
    <property type="evidence" value="ECO:0007669"/>
    <property type="project" value="TreeGrafter"/>
</dbReference>
<feature type="domain" description="FAS1" evidence="2">
    <location>
        <begin position="54"/>
        <end position="192"/>
    </location>
</feature>
<organism evidence="3">
    <name type="scientific">Heliocidaris crassispina</name>
    <name type="common">Sea urchin</name>
    <name type="synonym">Anthocidaris crassispina</name>
    <dbReference type="NCBI Taxonomy" id="1043166"/>
    <lineage>
        <taxon>Eukaryota</taxon>
        <taxon>Metazoa</taxon>
        <taxon>Echinodermata</taxon>
        <taxon>Eleutherozoa</taxon>
        <taxon>Echinozoa</taxon>
        <taxon>Echinoidea</taxon>
        <taxon>Euechinoidea</taxon>
        <taxon>Echinacea</taxon>
        <taxon>Camarodonta</taxon>
        <taxon>Echinidea</taxon>
        <taxon>Echinometridae</taxon>
        <taxon>Heliocidaris</taxon>
    </lineage>
</organism>
<dbReference type="FunFam" id="2.30.180.10:FF:000079">
    <property type="entry name" value="Chromosome 1, whole genome shotgun sequence"/>
    <property type="match status" value="1"/>
</dbReference>
<name>Q9UAG9_HELCR</name>
<evidence type="ECO:0000313" key="3">
    <source>
        <dbReference type="EMBL" id="BAA82956.1"/>
    </source>
</evidence>
<dbReference type="PROSITE" id="PS50213">
    <property type="entry name" value="FAS1"/>
    <property type="match status" value="2"/>
</dbReference>
<dbReference type="InterPro" id="IPR036378">
    <property type="entry name" value="FAS1_dom_sf"/>
</dbReference>
<gene>
    <name evidence="3" type="primary">EBP-alpha</name>
</gene>
<dbReference type="Gene3D" id="2.30.180.10">
    <property type="entry name" value="FAS1 domain"/>
    <property type="match status" value="2"/>
</dbReference>
<reference evidence="3" key="1">
    <citation type="journal article" date="1999" name="Dev. Growth Differ.">
        <title>Association of the sea urchin EGF-related peptide, EGIP-D, with fasciclin I-related ECM proteins from the sea urchin Anthocidaris crassispina.</title>
        <authorList>
            <person name="Hirate Y."/>
            <person name="Tomita K."/>
            <person name="Yamamoto S."/>
            <person name="Kobari K."/>
            <person name="Uemura I."/>
            <person name="Yamasu K."/>
            <person name="Suyemitsu T."/>
        </authorList>
    </citation>
    <scope>NUCLEOTIDE SEQUENCE</scope>
</reference>